<dbReference type="EMBL" id="CP016808">
    <property type="protein sequence ID" value="ANY67342.1"/>
    <property type="molecule type" value="Genomic_DNA"/>
</dbReference>
<dbReference type="AlphaFoldDB" id="A0A1B2DHZ3"/>
<gene>
    <name evidence="3" type="ORF">BBD42_13295</name>
</gene>
<feature type="domain" description="SLH" evidence="2">
    <location>
        <begin position="526"/>
        <end position="585"/>
    </location>
</feature>
<dbReference type="RefSeq" id="WP_099518549.1">
    <property type="nucleotide sequence ID" value="NZ_CP016808.1"/>
</dbReference>
<evidence type="ECO:0000256" key="1">
    <source>
        <dbReference type="SAM" id="SignalP"/>
    </source>
</evidence>
<dbReference type="PROSITE" id="PS51272">
    <property type="entry name" value="SLH"/>
    <property type="match status" value="3"/>
</dbReference>
<feature type="chain" id="PRO_5038882518" description="SLH domain-containing protein" evidence="1">
    <location>
        <begin position="23"/>
        <end position="709"/>
    </location>
</feature>
<keyword evidence="1" id="KW-0732">Signal</keyword>
<name>A0A1B2DHZ3_9BACL</name>
<organism evidence="3">
    <name type="scientific">Paenibacillus sp. BIHB 4019</name>
    <dbReference type="NCBI Taxonomy" id="1870819"/>
    <lineage>
        <taxon>Bacteria</taxon>
        <taxon>Bacillati</taxon>
        <taxon>Bacillota</taxon>
        <taxon>Bacilli</taxon>
        <taxon>Bacillales</taxon>
        <taxon>Paenibacillaceae</taxon>
        <taxon>Paenibacillus</taxon>
    </lineage>
</organism>
<evidence type="ECO:0000313" key="3">
    <source>
        <dbReference type="EMBL" id="ANY67342.1"/>
    </source>
</evidence>
<dbReference type="InterPro" id="IPR051465">
    <property type="entry name" value="Cell_Envelope_Struct_Comp"/>
</dbReference>
<evidence type="ECO:0000259" key="2">
    <source>
        <dbReference type="PROSITE" id="PS51272"/>
    </source>
</evidence>
<feature type="signal peptide" evidence="1">
    <location>
        <begin position="1"/>
        <end position="22"/>
    </location>
</feature>
<accession>A0A1B2DHZ3</accession>
<dbReference type="Pfam" id="PF00395">
    <property type="entry name" value="SLH"/>
    <property type="match status" value="2"/>
</dbReference>
<dbReference type="PANTHER" id="PTHR43308:SF5">
    <property type="entry name" value="S-LAYER PROTEIN _ PEPTIDOGLYCAN ENDO-BETA-N-ACETYLGLUCOSAMINIDASE"/>
    <property type="match status" value="1"/>
</dbReference>
<dbReference type="PANTHER" id="PTHR43308">
    <property type="entry name" value="OUTER MEMBRANE PROTEIN ALPHA-RELATED"/>
    <property type="match status" value="1"/>
</dbReference>
<protein>
    <recommendedName>
        <fullName evidence="2">SLH domain-containing protein</fullName>
    </recommendedName>
</protein>
<sequence length="709" mass="76960">MRFTKKIVSAALAAAVAGTALSGLPLSERGLLEKLGIVQTAHAGAAESFYSSEFVKRLLELHQYLQMGDPADVQEVRDLRDEIATLSFEANGNLIAPIWNKLAGKIDPSVQQPLFDFMVAAGSLQYDPSFDNLEAIRKNPAYSGALQAVAALARQNHLTVDDAMQFMNALEQKTTSLVSEKSNTELLLLMASESEQTKLLGDALETVLSDTSTYKVSAVLAKLDITKKDMVDTVTNFRKQLKKEVPAIRSMMIAYMRSGAKETVEIDNEGRKHTYKLSIFGREVPKELLVWSKPAGSKDVKVAQSGVVTIPGSVVSAKATLRASLLGKVLFEKEVTLGKEEPEVPEDDLLAEYHKEMNTIISKWSQSSSEQKQVLLDQAVELLQTTWKQENTFDVTPYVTVDQGYIIFKPPVEAMQNYLTRREAVWKVLGESFAKLGTGSSIDQYIVNMPYFNFSEYLSGSTLAAGAQEGILPAETPSLVNPDVGQAVAEAATDAVTEAVLEDKLETEVSIVYPVDQAAAIVNPAPSSFQDLDSVYAWAGKEIEAIAAKGIIDGVEELHFDPNKMVTRAEFAKMLIRSLDLKNASSATTFKDVPAGQWYAPYVGAAVKNGLVQGRSGNRFEPEATITHAEMATMIARAAKLSKGLEEPADVKAALAAVKDADNLHPSLRGGVAFAAVNSLLPLEQGSFPVNANTTRAEAAVMLYRLINL</sequence>
<reference evidence="3" key="1">
    <citation type="submission" date="2016-08" db="EMBL/GenBank/DDBJ databases">
        <title>Complete Genome Seqeunce of Paenibacillus sp. BIHB 4019 from tea rhizoplane.</title>
        <authorList>
            <person name="Thakur R."/>
            <person name="Swarnkar M.K."/>
            <person name="Gulati A."/>
        </authorList>
    </citation>
    <scope>NUCLEOTIDE SEQUENCE [LARGE SCALE GENOMIC DNA]</scope>
    <source>
        <strain evidence="3">BIHB4019</strain>
    </source>
</reference>
<proteinExistence type="predicted"/>
<feature type="domain" description="SLH" evidence="2">
    <location>
        <begin position="655"/>
        <end position="709"/>
    </location>
</feature>
<dbReference type="InterPro" id="IPR001119">
    <property type="entry name" value="SLH_dom"/>
</dbReference>
<feature type="domain" description="SLH" evidence="2">
    <location>
        <begin position="586"/>
        <end position="649"/>
    </location>
</feature>